<proteinExistence type="predicted"/>
<keyword evidence="1" id="KW-1133">Transmembrane helix</keyword>
<reference evidence="3" key="1">
    <citation type="submission" date="2017-09" db="EMBL/GenBank/DDBJ databases">
        <title>Depth-based differentiation of microbial function through sediment-hosted aquifers and enrichment of novel symbionts in the deep terrestrial subsurface.</title>
        <authorList>
            <person name="Probst A.J."/>
            <person name="Ladd B."/>
            <person name="Jarett J.K."/>
            <person name="Geller-Mcgrath D.E."/>
            <person name="Sieber C.M.K."/>
            <person name="Emerson J.B."/>
            <person name="Anantharaman K."/>
            <person name="Thomas B.C."/>
            <person name="Malmstrom R."/>
            <person name="Stieglmeier M."/>
            <person name="Klingl A."/>
            <person name="Woyke T."/>
            <person name="Ryan C.M."/>
            <person name="Banfield J.F."/>
        </authorList>
    </citation>
    <scope>NUCLEOTIDE SEQUENCE [LARGE SCALE GENOMIC DNA]</scope>
</reference>
<dbReference type="AlphaFoldDB" id="A0A2M7VFP8"/>
<evidence type="ECO:0000313" key="2">
    <source>
        <dbReference type="EMBL" id="PIZ99463.1"/>
    </source>
</evidence>
<dbReference type="EMBL" id="PFPO01000027">
    <property type="protein sequence ID" value="PIZ99463.1"/>
    <property type="molecule type" value="Genomic_DNA"/>
</dbReference>
<dbReference type="Proteomes" id="UP000230405">
    <property type="component" value="Unassembled WGS sequence"/>
</dbReference>
<name>A0A2M7VFP8_9BACT</name>
<comment type="caution">
    <text evidence="2">The sequence shown here is derived from an EMBL/GenBank/DDBJ whole genome shotgun (WGS) entry which is preliminary data.</text>
</comment>
<keyword evidence="1" id="KW-0812">Transmembrane</keyword>
<accession>A0A2M7VFP8</accession>
<sequence>MSADQQPVNDPQVAAYEAWKKGEDMNPAQRVLVQKETQLRGESMRREWDAQGKIMNAGQESRGQNGDKNKWAGQLGNEQQKERALAKQVLMKDPKLAMAMNVMGDQMTDEVLGKLMGKNPLDRTVSNLAIQGLVPLLDIGQAAAAWGISFAVMIGGKILKTASLSWYVHLLAWAVMLLQVVYIGIIVFFIVAIIYIVENPLEAYKIFYGEIIKFILNEFGIPIPAFLL</sequence>
<gene>
    <name evidence="2" type="ORF">COX77_01605</name>
</gene>
<evidence type="ECO:0000256" key="1">
    <source>
        <dbReference type="SAM" id="Phobius"/>
    </source>
</evidence>
<keyword evidence="1" id="KW-0472">Membrane</keyword>
<evidence type="ECO:0000313" key="3">
    <source>
        <dbReference type="Proteomes" id="UP000230405"/>
    </source>
</evidence>
<protein>
    <submittedName>
        <fullName evidence="2">Uncharacterized protein</fullName>
    </submittedName>
</protein>
<organism evidence="2 3">
    <name type="scientific">Candidatus Komeilibacteria bacterium CG_4_10_14_0_2_um_filter_37_10</name>
    <dbReference type="NCBI Taxonomy" id="1974470"/>
    <lineage>
        <taxon>Bacteria</taxon>
        <taxon>Candidatus Komeiliibacteriota</taxon>
    </lineage>
</organism>
<feature type="transmembrane region" description="Helical" evidence="1">
    <location>
        <begin position="133"/>
        <end position="154"/>
    </location>
</feature>
<feature type="transmembrane region" description="Helical" evidence="1">
    <location>
        <begin position="166"/>
        <end position="197"/>
    </location>
</feature>